<dbReference type="EMBL" id="SJPF01000001">
    <property type="protein sequence ID" value="TWT39258.1"/>
    <property type="molecule type" value="Genomic_DNA"/>
</dbReference>
<feature type="transmembrane region" description="Helical" evidence="1">
    <location>
        <begin position="199"/>
        <end position="219"/>
    </location>
</feature>
<gene>
    <name evidence="2" type="ORF">Enr8_09550</name>
</gene>
<evidence type="ECO:0000313" key="3">
    <source>
        <dbReference type="Proteomes" id="UP000318878"/>
    </source>
</evidence>
<keyword evidence="1" id="KW-0812">Transmembrane</keyword>
<keyword evidence="1" id="KW-0472">Membrane</keyword>
<feature type="transmembrane region" description="Helical" evidence="1">
    <location>
        <begin position="57"/>
        <end position="76"/>
    </location>
</feature>
<evidence type="ECO:0008006" key="4">
    <source>
        <dbReference type="Google" id="ProtNLM"/>
    </source>
</evidence>
<feature type="transmembrane region" description="Helical" evidence="1">
    <location>
        <begin position="88"/>
        <end position="107"/>
    </location>
</feature>
<sequence>MLPPAAELASAETSAEKCGMNPLHLCIALCPLAAYMFLLGAINLSRRPFLTTGGRDSYALGVAVVGLMIAGPMKLFLPDNAAALFGPYIWLLMLSLYFLAVTFWVLMEKPRLVVFNSSIDQLKPVLRRVANELDAEARWSGDAILFPTLGIHLVLEESSAMRNVQINSVGSRQDFLSWRRLELALGGALRRETTTPSPYGGILLTIAFSISVLVFLQLMRRPDLAALEWRELMMF</sequence>
<keyword evidence="3" id="KW-1185">Reference proteome</keyword>
<comment type="caution">
    <text evidence="2">The sequence shown here is derived from an EMBL/GenBank/DDBJ whole genome shotgun (WGS) entry which is preliminary data.</text>
</comment>
<name>A0A5C5VL14_9BACT</name>
<feature type="transmembrane region" description="Helical" evidence="1">
    <location>
        <begin position="22"/>
        <end position="45"/>
    </location>
</feature>
<protein>
    <recommendedName>
        <fullName evidence="4">Transmembrane protein</fullName>
    </recommendedName>
</protein>
<accession>A0A5C5VL14</accession>
<evidence type="ECO:0000313" key="2">
    <source>
        <dbReference type="EMBL" id="TWT39258.1"/>
    </source>
</evidence>
<proteinExistence type="predicted"/>
<evidence type="ECO:0000256" key="1">
    <source>
        <dbReference type="SAM" id="Phobius"/>
    </source>
</evidence>
<reference evidence="2 3" key="1">
    <citation type="submission" date="2019-02" db="EMBL/GenBank/DDBJ databases">
        <title>Deep-cultivation of Planctomycetes and their phenomic and genomic characterization uncovers novel biology.</title>
        <authorList>
            <person name="Wiegand S."/>
            <person name="Jogler M."/>
            <person name="Boedeker C."/>
            <person name="Pinto D."/>
            <person name="Vollmers J."/>
            <person name="Rivas-Marin E."/>
            <person name="Kohn T."/>
            <person name="Peeters S.H."/>
            <person name="Heuer A."/>
            <person name="Rast P."/>
            <person name="Oberbeckmann S."/>
            <person name="Bunk B."/>
            <person name="Jeske O."/>
            <person name="Meyerdierks A."/>
            <person name="Storesund J.E."/>
            <person name="Kallscheuer N."/>
            <person name="Luecker S."/>
            <person name="Lage O.M."/>
            <person name="Pohl T."/>
            <person name="Merkel B.J."/>
            <person name="Hornburger P."/>
            <person name="Mueller R.-W."/>
            <person name="Bruemmer F."/>
            <person name="Labrenz M."/>
            <person name="Spormann A.M."/>
            <person name="Op Den Camp H."/>
            <person name="Overmann J."/>
            <person name="Amann R."/>
            <person name="Jetten M.S.M."/>
            <person name="Mascher T."/>
            <person name="Medema M.H."/>
            <person name="Devos D.P."/>
            <person name="Kaster A.-K."/>
            <person name="Ovreas L."/>
            <person name="Rohde M."/>
            <person name="Galperin M.Y."/>
            <person name="Jogler C."/>
        </authorList>
    </citation>
    <scope>NUCLEOTIDE SEQUENCE [LARGE SCALE GENOMIC DNA]</scope>
    <source>
        <strain evidence="2 3">Enr8</strain>
    </source>
</reference>
<dbReference type="Proteomes" id="UP000318878">
    <property type="component" value="Unassembled WGS sequence"/>
</dbReference>
<dbReference type="AlphaFoldDB" id="A0A5C5VL14"/>
<keyword evidence="1" id="KW-1133">Transmembrane helix</keyword>
<organism evidence="2 3">
    <name type="scientific">Blastopirellula retiformator</name>
    <dbReference type="NCBI Taxonomy" id="2527970"/>
    <lineage>
        <taxon>Bacteria</taxon>
        <taxon>Pseudomonadati</taxon>
        <taxon>Planctomycetota</taxon>
        <taxon>Planctomycetia</taxon>
        <taxon>Pirellulales</taxon>
        <taxon>Pirellulaceae</taxon>
        <taxon>Blastopirellula</taxon>
    </lineage>
</organism>